<proteinExistence type="predicted"/>
<keyword evidence="2" id="KW-1185">Reference proteome</keyword>
<dbReference type="HOGENOM" id="CLU_149101_0_0_2"/>
<sequence>MNDAESFWEGNSYLIVTDRSKPAIKLTIDELKNRGLSVQALDIKDLGASQVQAALEALSLPVEKVVIGITAMEPADIIQYLLGRGCEDIWVHWRTDTEKVREMASGTAGNIMTGKCPMLYLGSGLSIHGMHRLIARSFGKY</sequence>
<dbReference type="Proteomes" id="UP000010866">
    <property type="component" value="Chromosome"/>
</dbReference>
<reference evidence="2" key="1">
    <citation type="submission" date="2012-02" db="EMBL/GenBank/DDBJ databases">
        <title>Complete sequence of chromosome of Methanomethylovorans hollandica DSM 15978.</title>
        <authorList>
            <person name="Lucas S."/>
            <person name="Copeland A."/>
            <person name="Lapidus A."/>
            <person name="Glavina del Rio T."/>
            <person name="Dalin E."/>
            <person name="Tice H."/>
            <person name="Bruce D."/>
            <person name="Goodwin L."/>
            <person name="Pitluck S."/>
            <person name="Peters L."/>
            <person name="Mikhailova N."/>
            <person name="Held B."/>
            <person name="Kyrpides N."/>
            <person name="Mavromatis K."/>
            <person name="Ivanova N."/>
            <person name="Brettin T."/>
            <person name="Detter J.C."/>
            <person name="Han C."/>
            <person name="Larimer F."/>
            <person name="Land M."/>
            <person name="Hauser L."/>
            <person name="Markowitz V."/>
            <person name="Cheng J.-F."/>
            <person name="Hugenholtz P."/>
            <person name="Woyke T."/>
            <person name="Wu D."/>
            <person name="Spring S."/>
            <person name="Schroeder M."/>
            <person name="Brambilla E."/>
            <person name="Klenk H.-P."/>
            <person name="Eisen J.A."/>
        </authorList>
    </citation>
    <scope>NUCLEOTIDE SEQUENCE [LARGE SCALE GENOMIC DNA]</scope>
    <source>
        <strain evidence="2">DSM 15978 / NBRC 107637 / DMS1</strain>
    </source>
</reference>
<name>L0KZ71_METHD</name>
<evidence type="ECO:0000313" key="1">
    <source>
        <dbReference type="EMBL" id="AGB49990.1"/>
    </source>
</evidence>
<dbReference type="OrthoDB" id="130616at2157"/>
<dbReference type="KEGG" id="mhz:Metho_1807"/>
<dbReference type="STRING" id="867904.Metho_1807"/>
<dbReference type="EMBL" id="CP003362">
    <property type="protein sequence ID" value="AGB49990.1"/>
    <property type="molecule type" value="Genomic_DNA"/>
</dbReference>
<dbReference type="RefSeq" id="WP_015325155.1">
    <property type="nucleotide sequence ID" value="NC_019977.1"/>
</dbReference>
<organism evidence="1 2">
    <name type="scientific">Methanomethylovorans hollandica (strain DSM 15978 / NBRC 107637 / DMS1)</name>
    <dbReference type="NCBI Taxonomy" id="867904"/>
    <lineage>
        <taxon>Archaea</taxon>
        <taxon>Methanobacteriati</taxon>
        <taxon>Methanobacteriota</taxon>
        <taxon>Stenosarchaea group</taxon>
        <taxon>Methanomicrobia</taxon>
        <taxon>Methanosarcinales</taxon>
        <taxon>Methanosarcinaceae</taxon>
        <taxon>Methanomethylovorans</taxon>
    </lineage>
</organism>
<gene>
    <name evidence="1" type="ordered locus">Metho_1807</name>
</gene>
<protein>
    <recommendedName>
        <fullName evidence="3">CoA-binding protein</fullName>
    </recommendedName>
</protein>
<accession>L0KZ71</accession>
<evidence type="ECO:0000313" key="2">
    <source>
        <dbReference type="Proteomes" id="UP000010866"/>
    </source>
</evidence>
<evidence type="ECO:0008006" key="3">
    <source>
        <dbReference type="Google" id="ProtNLM"/>
    </source>
</evidence>
<dbReference type="AlphaFoldDB" id="L0KZ71"/>
<dbReference type="GeneID" id="14406320"/>